<evidence type="ECO:0000313" key="3">
    <source>
        <dbReference type="EMBL" id="RWS23107.1"/>
    </source>
</evidence>
<dbReference type="SUPFAM" id="SSF49329">
    <property type="entry name" value="Cu,Zn superoxide dismutase-like"/>
    <property type="match status" value="1"/>
</dbReference>
<dbReference type="GO" id="GO:0005507">
    <property type="term" value="F:copper ion binding"/>
    <property type="evidence" value="ECO:0007669"/>
    <property type="project" value="InterPro"/>
</dbReference>
<dbReference type="GO" id="GO:0006801">
    <property type="term" value="P:superoxide metabolic process"/>
    <property type="evidence" value="ECO:0007669"/>
    <property type="project" value="InterPro"/>
</dbReference>
<accession>A0A443S6E7</accession>
<dbReference type="PRINTS" id="PR00068">
    <property type="entry name" value="CUZNDISMTASE"/>
</dbReference>
<dbReference type="STRING" id="299467.A0A443S6E7"/>
<dbReference type="AlphaFoldDB" id="A0A443S6E7"/>
<reference evidence="3 4" key="1">
    <citation type="journal article" date="2018" name="Gigascience">
        <title>Genomes of trombidid mites reveal novel predicted allergens and laterally-transferred genes associated with secondary metabolism.</title>
        <authorList>
            <person name="Dong X."/>
            <person name="Chaisiri K."/>
            <person name="Xia D."/>
            <person name="Armstrong S.D."/>
            <person name="Fang Y."/>
            <person name="Donnelly M.J."/>
            <person name="Kadowaki T."/>
            <person name="McGarry J.W."/>
            <person name="Darby A.C."/>
            <person name="Makepeace B.L."/>
        </authorList>
    </citation>
    <scope>NUCLEOTIDE SEQUENCE [LARGE SCALE GENOMIC DNA]</scope>
    <source>
        <strain evidence="3">UoL-UT</strain>
    </source>
</reference>
<evidence type="ECO:0000259" key="2">
    <source>
        <dbReference type="Pfam" id="PF00080"/>
    </source>
</evidence>
<protein>
    <submittedName>
        <fullName evidence="3">Superoxide dismutase-like [Cu-Zn]</fullName>
    </submittedName>
</protein>
<dbReference type="Proteomes" id="UP000288716">
    <property type="component" value="Unassembled WGS sequence"/>
</dbReference>
<keyword evidence="4" id="KW-1185">Reference proteome</keyword>
<dbReference type="EMBL" id="NCKV01007112">
    <property type="protein sequence ID" value="RWS23107.1"/>
    <property type="molecule type" value="Genomic_DNA"/>
</dbReference>
<dbReference type="InterPro" id="IPR024134">
    <property type="entry name" value="SOD_Cu/Zn_/chaperone"/>
</dbReference>
<dbReference type="VEuPathDB" id="VectorBase:LDEU008933"/>
<name>A0A443S6E7_9ACAR</name>
<feature type="region of interest" description="Disordered" evidence="1">
    <location>
        <begin position="100"/>
        <end position="128"/>
    </location>
</feature>
<dbReference type="Pfam" id="PF00080">
    <property type="entry name" value="Sod_Cu"/>
    <property type="match status" value="1"/>
</dbReference>
<feature type="domain" description="Superoxide dismutase copper/zinc binding" evidence="2">
    <location>
        <begin position="207"/>
        <end position="329"/>
    </location>
</feature>
<dbReference type="Gene3D" id="2.60.40.200">
    <property type="entry name" value="Superoxide dismutase, copper/zinc binding domain"/>
    <property type="match status" value="1"/>
</dbReference>
<proteinExistence type="predicted"/>
<organism evidence="3 4">
    <name type="scientific">Leptotrombidium deliense</name>
    <dbReference type="NCBI Taxonomy" id="299467"/>
    <lineage>
        <taxon>Eukaryota</taxon>
        <taxon>Metazoa</taxon>
        <taxon>Ecdysozoa</taxon>
        <taxon>Arthropoda</taxon>
        <taxon>Chelicerata</taxon>
        <taxon>Arachnida</taxon>
        <taxon>Acari</taxon>
        <taxon>Acariformes</taxon>
        <taxon>Trombidiformes</taxon>
        <taxon>Prostigmata</taxon>
        <taxon>Anystina</taxon>
        <taxon>Parasitengona</taxon>
        <taxon>Trombiculoidea</taxon>
        <taxon>Trombiculidae</taxon>
        <taxon>Leptotrombidium</taxon>
    </lineage>
</organism>
<evidence type="ECO:0000313" key="4">
    <source>
        <dbReference type="Proteomes" id="UP000288716"/>
    </source>
</evidence>
<comment type="caution">
    <text evidence="3">The sequence shown here is derived from an EMBL/GenBank/DDBJ whole genome shotgun (WGS) entry which is preliminary data.</text>
</comment>
<gene>
    <name evidence="3" type="ORF">B4U80_05805</name>
</gene>
<dbReference type="InterPro" id="IPR036423">
    <property type="entry name" value="SOD-like_Cu/Zn_dom_sf"/>
</dbReference>
<dbReference type="InterPro" id="IPR001424">
    <property type="entry name" value="SOD_Cu_Zn_dom"/>
</dbReference>
<dbReference type="CDD" id="cd00305">
    <property type="entry name" value="Cu-Zn_Superoxide_Dismutase"/>
    <property type="match status" value="1"/>
</dbReference>
<evidence type="ECO:0000256" key="1">
    <source>
        <dbReference type="SAM" id="MobiDB-lite"/>
    </source>
</evidence>
<sequence>MPWEVDDQKPIPIQRPTEHRHVNVNPADNRSAPEFKCSIHAPKCFTESIHECSKFFTFQRKSSEFQQNYKRWLQSMIDDQTGNTYQDCVLFDKLSHSSQQTSIRSERTGRNENLNSNHDALVSDNKFDKNDDPMDKTVAETIYATCSMKANRHIPLILQEDIEGYVNMWQSKQGGPVFMRLKLQGLKKRLNNDKDSRNRRESNIIETRIPFNSSGAENSCLRGFHVHEFGNLTKGCQSTGLHFNPKRLLHGGPADIIRHIGDLGNIQCDANGTVDTEMIFPKISLIGEHSIIGRSLVIHSQKDDYGRFPSDVDSSSNGNSGPKVACCIIEKVNQLRMERPVVNYR</sequence>
<dbReference type="OrthoDB" id="2015551at2759"/>
<dbReference type="PANTHER" id="PTHR10003">
    <property type="entry name" value="SUPEROXIDE DISMUTASE CU-ZN -RELATED"/>
    <property type="match status" value="1"/>
</dbReference>